<keyword evidence="1" id="KW-0472">Membrane</keyword>
<gene>
    <name evidence="2" type="ORF">FC64_GL000158</name>
</gene>
<evidence type="ECO:0000313" key="2">
    <source>
        <dbReference type="EMBL" id="KRM52882.1"/>
    </source>
</evidence>
<keyword evidence="1" id="KW-0812">Transmembrane</keyword>
<feature type="transmembrane region" description="Helical" evidence="1">
    <location>
        <begin position="43"/>
        <end position="64"/>
    </location>
</feature>
<dbReference type="PATRIC" id="fig|1423820.4.peg.161"/>
<dbReference type="AlphaFoldDB" id="A0A0R1ZFB6"/>
<name>A0A0R1ZFB6_9LACO</name>
<sequence length="185" mass="21371">MILKDKNSLYISRSHAIFPMLFSIIIMWMTTFCFPTNDLGAAITFGFLFLSGAWIFFSYLVILLNGSFPLISIRENAITFRKAINRFKENNLIVPVDQIKRIVFEVPHLEFGYHPSVYRTSGKLTIYLKSKLPVPKGFKSEDDGNFHQITYKLTCVASSKTISFFKFFIGWASYQNIQCDIYDPD</sequence>
<accession>A0A0R1ZFB6</accession>
<comment type="caution">
    <text evidence="2">The sequence shown here is derived from an EMBL/GenBank/DDBJ whole genome shotgun (WGS) entry which is preliminary data.</text>
</comment>
<organism evidence="2 3">
    <name type="scientific">Ligilactobacillus araffinosus DSM 20653</name>
    <dbReference type="NCBI Taxonomy" id="1423820"/>
    <lineage>
        <taxon>Bacteria</taxon>
        <taxon>Bacillati</taxon>
        <taxon>Bacillota</taxon>
        <taxon>Bacilli</taxon>
        <taxon>Lactobacillales</taxon>
        <taxon>Lactobacillaceae</taxon>
        <taxon>Ligilactobacillus</taxon>
    </lineage>
</organism>
<proteinExistence type="predicted"/>
<keyword evidence="1" id="KW-1133">Transmembrane helix</keyword>
<feature type="transmembrane region" description="Helical" evidence="1">
    <location>
        <begin position="16"/>
        <end position="37"/>
    </location>
</feature>
<protein>
    <submittedName>
        <fullName evidence="2">Uncharacterized protein</fullName>
    </submittedName>
</protein>
<keyword evidence="3" id="KW-1185">Reference proteome</keyword>
<reference evidence="2 3" key="1">
    <citation type="journal article" date="2015" name="Genome Announc.">
        <title>Expanding the biotechnology potential of lactobacilli through comparative genomics of 213 strains and associated genera.</title>
        <authorList>
            <person name="Sun Z."/>
            <person name="Harris H.M."/>
            <person name="McCann A."/>
            <person name="Guo C."/>
            <person name="Argimon S."/>
            <person name="Zhang W."/>
            <person name="Yang X."/>
            <person name="Jeffery I.B."/>
            <person name="Cooney J.C."/>
            <person name="Kagawa T.F."/>
            <person name="Liu W."/>
            <person name="Song Y."/>
            <person name="Salvetti E."/>
            <person name="Wrobel A."/>
            <person name="Rasinkangas P."/>
            <person name="Parkhill J."/>
            <person name="Rea M.C."/>
            <person name="O'Sullivan O."/>
            <person name="Ritari J."/>
            <person name="Douillard F.P."/>
            <person name="Paul Ross R."/>
            <person name="Yang R."/>
            <person name="Briner A.E."/>
            <person name="Felis G.E."/>
            <person name="de Vos W.M."/>
            <person name="Barrangou R."/>
            <person name="Klaenhammer T.R."/>
            <person name="Caufield P.W."/>
            <person name="Cui Y."/>
            <person name="Zhang H."/>
            <person name="O'Toole P.W."/>
        </authorList>
    </citation>
    <scope>NUCLEOTIDE SEQUENCE [LARGE SCALE GENOMIC DNA]</scope>
    <source>
        <strain evidence="2 3">DSM 20653</strain>
    </source>
</reference>
<evidence type="ECO:0000313" key="3">
    <source>
        <dbReference type="Proteomes" id="UP000051291"/>
    </source>
</evidence>
<evidence type="ECO:0000256" key="1">
    <source>
        <dbReference type="SAM" id="Phobius"/>
    </source>
</evidence>
<dbReference type="EMBL" id="AYYZ01000012">
    <property type="protein sequence ID" value="KRM52882.1"/>
    <property type="molecule type" value="Genomic_DNA"/>
</dbReference>
<dbReference type="STRING" id="1423820.FC64_GL000158"/>
<dbReference type="Proteomes" id="UP000051291">
    <property type="component" value="Unassembled WGS sequence"/>
</dbReference>